<dbReference type="EMBL" id="GBRH01256285">
    <property type="protein sequence ID" value="JAD41610.1"/>
    <property type="molecule type" value="Transcribed_RNA"/>
</dbReference>
<organism evidence="1">
    <name type="scientific">Arundo donax</name>
    <name type="common">Giant reed</name>
    <name type="synonym">Donax arundinaceus</name>
    <dbReference type="NCBI Taxonomy" id="35708"/>
    <lineage>
        <taxon>Eukaryota</taxon>
        <taxon>Viridiplantae</taxon>
        <taxon>Streptophyta</taxon>
        <taxon>Embryophyta</taxon>
        <taxon>Tracheophyta</taxon>
        <taxon>Spermatophyta</taxon>
        <taxon>Magnoliopsida</taxon>
        <taxon>Liliopsida</taxon>
        <taxon>Poales</taxon>
        <taxon>Poaceae</taxon>
        <taxon>PACMAD clade</taxon>
        <taxon>Arundinoideae</taxon>
        <taxon>Arundineae</taxon>
        <taxon>Arundo</taxon>
    </lineage>
</organism>
<protein>
    <submittedName>
        <fullName evidence="1">Uncharacterized protein</fullName>
    </submittedName>
</protein>
<proteinExistence type="predicted"/>
<reference evidence="1" key="1">
    <citation type="submission" date="2014-09" db="EMBL/GenBank/DDBJ databases">
        <authorList>
            <person name="Magalhaes I.L.F."/>
            <person name="Oliveira U."/>
            <person name="Santos F.R."/>
            <person name="Vidigal T.H.D.A."/>
            <person name="Brescovit A.D."/>
            <person name="Santos A.J."/>
        </authorList>
    </citation>
    <scope>NUCLEOTIDE SEQUENCE</scope>
    <source>
        <tissue evidence="1">Shoot tissue taken approximately 20 cm above the soil surface</tissue>
    </source>
</reference>
<dbReference type="AlphaFoldDB" id="A0A0A8ZY00"/>
<reference evidence="1" key="2">
    <citation type="journal article" date="2015" name="Data Brief">
        <title>Shoot transcriptome of the giant reed, Arundo donax.</title>
        <authorList>
            <person name="Barrero R.A."/>
            <person name="Guerrero F.D."/>
            <person name="Moolhuijzen P."/>
            <person name="Goolsby J.A."/>
            <person name="Tidwell J."/>
            <person name="Bellgard S.E."/>
            <person name="Bellgard M.I."/>
        </authorList>
    </citation>
    <scope>NUCLEOTIDE SEQUENCE</scope>
    <source>
        <tissue evidence="1">Shoot tissue taken approximately 20 cm above the soil surface</tissue>
    </source>
</reference>
<accession>A0A0A8ZY00</accession>
<evidence type="ECO:0000313" key="1">
    <source>
        <dbReference type="EMBL" id="JAD41610.1"/>
    </source>
</evidence>
<sequence>MKIFFTEHTDYQIAIKLLHHVKSHHHNKTLARLFPLHCVILQVQLPTKSVGAPKLCLNLPRTNKARSQIHTE</sequence>
<name>A0A0A8ZY00_ARUDO</name>